<evidence type="ECO:0000256" key="1">
    <source>
        <dbReference type="SAM" id="Phobius"/>
    </source>
</evidence>
<reference evidence="2" key="1">
    <citation type="journal article" date="2010" name="Science">
        <title>Plasticity of animal genome architecture unmasked by rapid evolution of a pelagic tunicate.</title>
        <authorList>
            <person name="Denoeud F."/>
            <person name="Henriet S."/>
            <person name="Mungpakdee S."/>
            <person name="Aury J.M."/>
            <person name="Da Silva C."/>
            <person name="Brinkmann H."/>
            <person name="Mikhaleva J."/>
            <person name="Olsen L.C."/>
            <person name="Jubin C."/>
            <person name="Canestro C."/>
            <person name="Bouquet J.M."/>
            <person name="Danks G."/>
            <person name="Poulain J."/>
            <person name="Campsteijn C."/>
            <person name="Adamski M."/>
            <person name="Cross I."/>
            <person name="Yadetie F."/>
            <person name="Muffato M."/>
            <person name="Louis A."/>
            <person name="Butcher S."/>
            <person name="Tsagkogeorga G."/>
            <person name="Konrad A."/>
            <person name="Singh S."/>
            <person name="Jensen M.F."/>
            <person name="Cong E.H."/>
            <person name="Eikeseth-Otteraa H."/>
            <person name="Noel B."/>
            <person name="Anthouard V."/>
            <person name="Porcel B.M."/>
            <person name="Kachouri-Lafond R."/>
            <person name="Nishino A."/>
            <person name="Ugolini M."/>
            <person name="Chourrout P."/>
            <person name="Nishida H."/>
            <person name="Aasland R."/>
            <person name="Huzurbazar S."/>
            <person name="Westhof E."/>
            <person name="Delsuc F."/>
            <person name="Lehrach H."/>
            <person name="Reinhardt R."/>
            <person name="Weissenbach J."/>
            <person name="Roy S.W."/>
            <person name="Artiguenave F."/>
            <person name="Postlethwait J.H."/>
            <person name="Manak J.R."/>
            <person name="Thompson E.M."/>
            <person name="Jaillon O."/>
            <person name="Du Pasquier L."/>
            <person name="Boudinot P."/>
            <person name="Liberles D.A."/>
            <person name="Volff J.N."/>
            <person name="Philippe H."/>
            <person name="Lenhard B."/>
            <person name="Roest Crollius H."/>
            <person name="Wincker P."/>
            <person name="Chourrout D."/>
        </authorList>
    </citation>
    <scope>NUCLEOTIDE SEQUENCE [LARGE SCALE GENOMIC DNA]</scope>
</reference>
<dbReference type="Proteomes" id="UP000011014">
    <property type="component" value="Unassembled WGS sequence"/>
</dbReference>
<keyword evidence="1" id="KW-0812">Transmembrane</keyword>
<evidence type="ECO:0000313" key="2">
    <source>
        <dbReference type="EMBL" id="CBY38864.1"/>
    </source>
</evidence>
<dbReference type="EMBL" id="FN655347">
    <property type="protein sequence ID" value="CBY38864.1"/>
    <property type="molecule type" value="Genomic_DNA"/>
</dbReference>
<dbReference type="Pfam" id="PF03567">
    <property type="entry name" value="Sulfotransfer_2"/>
    <property type="match status" value="1"/>
</dbReference>
<organism evidence="2">
    <name type="scientific">Oikopleura dioica</name>
    <name type="common">Tunicate</name>
    <dbReference type="NCBI Taxonomy" id="34765"/>
    <lineage>
        <taxon>Eukaryota</taxon>
        <taxon>Metazoa</taxon>
        <taxon>Chordata</taxon>
        <taxon>Tunicata</taxon>
        <taxon>Appendicularia</taxon>
        <taxon>Copelata</taxon>
        <taxon>Oikopleuridae</taxon>
        <taxon>Oikopleura</taxon>
    </lineage>
</organism>
<accession>E4YTS5</accession>
<evidence type="ECO:0008006" key="3">
    <source>
        <dbReference type="Google" id="ProtNLM"/>
    </source>
</evidence>
<feature type="transmembrane region" description="Helical" evidence="1">
    <location>
        <begin position="277"/>
        <end position="298"/>
    </location>
</feature>
<dbReference type="GO" id="GO:0016020">
    <property type="term" value="C:membrane"/>
    <property type="evidence" value="ECO:0007669"/>
    <property type="project" value="InterPro"/>
</dbReference>
<name>E4YTS5_OIKDI</name>
<proteinExistence type="predicted"/>
<keyword evidence="1" id="KW-0472">Membrane</keyword>
<gene>
    <name evidence="2" type="ORF">GSOID_T00019392001</name>
</gene>
<sequence>MRNHVQYFLICIIFSSAIFSFYSYYLIEPVELEKSLVYQEKSISKQFGCNSYVSSGNSSRPNLIEELKSRREEVYSRCPEELQYLSQPVHSMWVQDLKLDLLICAPYKSASSAIRFWWWRHYHSEQDPHDFWNKNEDHDWGQTRNALLKRFKNGKISQKLLTSASTTRVVVARHPIIRFWSAWNQKFLKGQQIGWLICKQSRPEVLKIVKRYKRSKGSKRYKTTNTESVININILKIVKMFFLFHPCSRAPLFVFLNRRFLPDPRGAHSYPVFYSQILLYIEIMLSFFNFLFLSYRFADLGCP</sequence>
<dbReference type="GO" id="GO:0008146">
    <property type="term" value="F:sulfotransferase activity"/>
    <property type="evidence" value="ECO:0007669"/>
    <property type="project" value="InterPro"/>
</dbReference>
<protein>
    <recommendedName>
        <fullName evidence="3">Carbohydrate sulfotransferase</fullName>
    </recommendedName>
</protein>
<dbReference type="InterPro" id="IPR005331">
    <property type="entry name" value="Sulfotransferase"/>
</dbReference>
<feature type="transmembrane region" description="Helical" evidence="1">
    <location>
        <begin position="7"/>
        <end position="27"/>
    </location>
</feature>
<dbReference type="AlphaFoldDB" id="E4YTS5"/>
<keyword evidence="1" id="KW-1133">Transmembrane helix</keyword>